<comment type="caution">
    <text evidence="1">The sequence shown here is derived from an EMBL/GenBank/DDBJ whole genome shotgun (WGS) entry which is preliminary data.</text>
</comment>
<proteinExistence type="predicted"/>
<accession>A0ACB6RJC6</accession>
<name>A0ACB6RJC6_9PLEO</name>
<evidence type="ECO:0000313" key="2">
    <source>
        <dbReference type="Proteomes" id="UP000799754"/>
    </source>
</evidence>
<gene>
    <name evidence="1" type="ORF">BU25DRAFT_481990</name>
</gene>
<reference evidence="1" key="1">
    <citation type="journal article" date="2020" name="Stud. Mycol.">
        <title>101 Dothideomycetes genomes: a test case for predicting lifestyles and emergence of pathogens.</title>
        <authorList>
            <person name="Haridas S."/>
            <person name="Albert R."/>
            <person name="Binder M."/>
            <person name="Bloem J."/>
            <person name="Labutti K."/>
            <person name="Salamov A."/>
            <person name="Andreopoulos B."/>
            <person name="Baker S."/>
            <person name="Barry K."/>
            <person name="Bills G."/>
            <person name="Bluhm B."/>
            <person name="Cannon C."/>
            <person name="Castanera R."/>
            <person name="Culley D."/>
            <person name="Daum C."/>
            <person name="Ezra D."/>
            <person name="Gonzalez J."/>
            <person name="Henrissat B."/>
            <person name="Kuo A."/>
            <person name="Liang C."/>
            <person name="Lipzen A."/>
            <person name="Lutzoni F."/>
            <person name="Magnuson J."/>
            <person name="Mondo S."/>
            <person name="Nolan M."/>
            <person name="Ohm R."/>
            <person name="Pangilinan J."/>
            <person name="Park H.-J."/>
            <person name="Ramirez L."/>
            <person name="Alfaro M."/>
            <person name="Sun H."/>
            <person name="Tritt A."/>
            <person name="Yoshinaga Y."/>
            <person name="Zwiers L.-H."/>
            <person name="Turgeon B."/>
            <person name="Goodwin S."/>
            <person name="Spatafora J."/>
            <person name="Crous P."/>
            <person name="Grigoriev I."/>
        </authorList>
    </citation>
    <scope>NUCLEOTIDE SEQUENCE</scope>
    <source>
        <strain evidence="1">CBS 525.71</strain>
    </source>
</reference>
<protein>
    <submittedName>
        <fullName evidence="1">Uncharacterized protein</fullName>
    </submittedName>
</protein>
<organism evidence="1 2">
    <name type="scientific">Macroventuria anomochaeta</name>
    <dbReference type="NCBI Taxonomy" id="301207"/>
    <lineage>
        <taxon>Eukaryota</taxon>
        <taxon>Fungi</taxon>
        <taxon>Dikarya</taxon>
        <taxon>Ascomycota</taxon>
        <taxon>Pezizomycotina</taxon>
        <taxon>Dothideomycetes</taxon>
        <taxon>Pleosporomycetidae</taxon>
        <taxon>Pleosporales</taxon>
        <taxon>Pleosporineae</taxon>
        <taxon>Didymellaceae</taxon>
        <taxon>Macroventuria</taxon>
    </lineage>
</organism>
<dbReference type="Proteomes" id="UP000799754">
    <property type="component" value="Unassembled WGS sequence"/>
</dbReference>
<evidence type="ECO:0000313" key="1">
    <source>
        <dbReference type="EMBL" id="KAF2621838.1"/>
    </source>
</evidence>
<sequence length="199" mass="21908">MPYCPCALPASQAAVGKGPRHTCPQSEDWSNISDLVERRKIQNRIAQRKYRKKLRKKLALLNSITTSGSSLRGDSRPARPHDLADSSCLKVCPEVGTPGLHHERDRDHSFTPLQQHYNDEPLNTLLPVPSPSPTSGPVTAQNTDPSLNTFYSSTAVAARLATSPPVEYSTTKRSCIDGSPFYEGYLAMKGPSVAQRWHL</sequence>
<dbReference type="EMBL" id="MU006750">
    <property type="protein sequence ID" value="KAF2621838.1"/>
    <property type="molecule type" value="Genomic_DNA"/>
</dbReference>
<keyword evidence="2" id="KW-1185">Reference proteome</keyword>